<proteinExistence type="predicted"/>
<sequence>MHIKSQYKKLGYSGWLQNLLEIVDEVICQLFGAARSIFRHFILFFWLLILITDTKFEHLELLILGKRFMHIYLEYLCKK</sequence>
<organism evidence="1 2">
    <name type="scientific">Blepharisma stoltei</name>
    <dbReference type="NCBI Taxonomy" id="1481888"/>
    <lineage>
        <taxon>Eukaryota</taxon>
        <taxon>Sar</taxon>
        <taxon>Alveolata</taxon>
        <taxon>Ciliophora</taxon>
        <taxon>Postciliodesmatophora</taxon>
        <taxon>Heterotrichea</taxon>
        <taxon>Heterotrichida</taxon>
        <taxon>Blepharismidae</taxon>
        <taxon>Blepharisma</taxon>
    </lineage>
</organism>
<dbReference type="EMBL" id="CAJZBQ010000054">
    <property type="protein sequence ID" value="CAG9332583.1"/>
    <property type="molecule type" value="Genomic_DNA"/>
</dbReference>
<keyword evidence="2" id="KW-1185">Reference proteome</keyword>
<reference evidence="1" key="1">
    <citation type="submission" date="2021-09" db="EMBL/GenBank/DDBJ databases">
        <authorList>
            <consortium name="AG Swart"/>
            <person name="Singh M."/>
            <person name="Singh A."/>
            <person name="Seah K."/>
            <person name="Emmerich C."/>
        </authorList>
    </citation>
    <scope>NUCLEOTIDE SEQUENCE</scope>
    <source>
        <strain evidence="1">ATCC30299</strain>
    </source>
</reference>
<protein>
    <submittedName>
        <fullName evidence="1">Uncharacterized protein</fullName>
    </submittedName>
</protein>
<name>A0AAU9JY18_9CILI</name>
<comment type="caution">
    <text evidence="1">The sequence shown here is derived from an EMBL/GenBank/DDBJ whole genome shotgun (WGS) entry which is preliminary data.</text>
</comment>
<dbReference type="Proteomes" id="UP001162131">
    <property type="component" value="Unassembled WGS sequence"/>
</dbReference>
<evidence type="ECO:0000313" key="1">
    <source>
        <dbReference type="EMBL" id="CAG9332583.1"/>
    </source>
</evidence>
<dbReference type="AlphaFoldDB" id="A0AAU9JY18"/>
<evidence type="ECO:0000313" key="2">
    <source>
        <dbReference type="Proteomes" id="UP001162131"/>
    </source>
</evidence>
<gene>
    <name evidence="1" type="ORF">BSTOLATCC_MIC56027</name>
</gene>
<accession>A0AAU9JY18</accession>